<name>A0A8E5AM92_9VIRU</name>
<evidence type="ECO:0000313" key="2">
    <source>
        <dbReference type="EMBL" id="QRM17073.1"/>
    </source>
</evidence>
<feature type="region of interest" description="Disordered" evidence="1">
    <location>
        <begin position="590"/>
        <end position="659"/>
    </location>
</feature>
<feature type="compositionally biased region" description="Acidic residues" evidence="1">
    <location>
        <begin position="157"/>
        <end position="167"/>
    </location>
</feature>
<reference evidence="2" key="1">
    <citation type="journal article" date="2021" name="Microorganisms">
        <title>Genomes of Anguillid Herpesvirus 1 Strains Reveal Evolutionary Disparities and Low Genetic Diversity in the Genus Cyprinivirus.</title>
        <authorList>
            <person name="Donohoe O."/>
            <person name="Zhang H."/>
            <person name="Delrez N."/>
            <person name="Gao Y."/>
            <person name="Suarez N.M."/>
            <person name="Davison A.J."/>
            <person name="Vanderplasschen A."/>
        </authorList>
    </citation>
    <scope>NUCLEOTIDE SEQUENCE</scope>
    <source>
        <strain evidence="2">HVA 486123</strain>
    </source>
</reference>
<proteinExistence type="predicted"/>
<feature type="compositionally biased region" description="Acidic residues" evidence="1">
    <location>
        <begin position="621"/>
        <end position="659"/>
    </location>
</feature>
<feature type="region of interest" description="Disordered" evidence="1">
    <location>
        <begin position="63"/>
        <end position="180"/>
    </location>
</feature>
<protein>
    <submittedName>
        <fullName evidence="2">Protein ORF127</fullName>
    </submittedName>
</protein>
<feature type="compositionally biased region" description="Low complexity" evidence="1">
    <location>
        <begin position="597"/>
        <end position="615"/>
    </location>
</feature>
<feature type="region of interest" description="Disordered" evidence="1">
    <location>
        <begin position="290"/>
        <end position="340"/>
    </location>
</feature>
<reference evidence="2" key="2">
    <citation type="submission" date="2021-02" db="EMBL/GenBank/DDBJ databases">
        <authorList>
            <person name="Vanderplasschen A.F.C."/>
            <person name="Davison A.J."/>
        </authorList>
    </citation>
    <scope>NUCLEOTIDE SEQUENCE</scope>
    <source>
        <strain evidence="2">HVA 486123</strain>
    </source>
</reference>
<feature type="compositionally biased region" description="Basic and acidic residues" evidence="1">
    <location>
        <begin position="324"/>
        <end position="340"/>
    </location>
</feature>
<feature type="region of interest" description="Disordered" evidence="1">
    <location>
        <begin position="511"/>
        <end position="542"/>
    </location>
</feature>
<dbReference type="EMBL" id="MW580854">
    <property type="protein sequence ID" value="QRM17073.1"/>
    <property type="molecule type" value="Genomic_DNA"/>
</dbReference>
<sequence>MCDCAWLRGVVTGGLSKGVWFPTDWNGKNNFLVLRHFYSGFHSARSLELRTIGTNMSSRYRKVFDSDSDSDSEPQTVMEESAESESEEESAESESEEETVMEERRVESTESEEEEEEETVMEERRVEVESEEEWEEEGSGRQVANVREESEIYEISSAEEDSDDETDWPPYTKDSRDKDGLRVTETSQYTGLPVGRSILLYSDPSDYLEGGRLDGRLLSQHRWVDDSSLVGKNPCTILLPTGMHAYLEKLNGHTCVTTVPSPAFPDQCDIGVCLDIKLWEIFSDMVTALPTPDAEPTSEPDSDSEVAIPDTPRKRKRAGEDEDQRPRKMGKSERLREESWVLDKENPRRARLKRHMSKLVVKFQHYILNRVVKSRPDLDPPLITPRQLLYRHFKSVLMNPERRLVLKRPLIRDHTGVVKRAPIGGGLIPGAVSEQTNGADFWWELPPSSDWDENISKIPLKRLEPLAERLLEEDEQSSSAHRSILKKPDSSAVLSGLPVWYQELVKKKKQAKRVKFAPSPSEYRDTDRHTEEEEEDRREKDRKTWVMTTGARIVCEQGVAELKRRLMALIEATKKHHAAATSATASPIKTVRLSDMTPSTTSRSASTTTFSAPSSIKMRAEDEEDEEDEDEEDEEDEDEEKVAEEENDVEEEKDEADDDVIEIVDEPENAEDLEIVQFLTAAPPRERRVKKLTFFANTRSFLVSEQQPLTGEVMVVPINLRRWLASEMGKPLDEVVTHVSAPPNYAHRNINAVLEVLLWTELTLLGGVGDDQDLIFSEPELRRRADWTAQDIRHRKTVLKSMWKRIFVATSLLVGHQLRHTAQQLFEWLMGPDAKPDVVDITSDDEDDEDADTSCMVSAAIEALDDPSLVNPFGYSGEQPVGVPTQQLTAQELWWQHGPLYTRKIPTCMAAVLELVYTDEPMYPCPTLIYRHVMHVMQRPNRRRKK</sequence>
<evidence type="ECO:0000256" key="1">
    <source>
        <dbReference type="SAM" id="MobiDB-lite"/>
    </source>
</evidence>
<feature type="compositionally biased region" description="Acidic residues" evidence="1">
    <location>
        <begin position="80"/>
        <end position="100"/>
    </location>
</feature>
<feature type="compositionally biased region" description="Basic and acidic residues" evidence="1">
    <location>
        <begin position="522"/>
        <end position="542"/>
    </location>
</feature>
<accession>A0A8E5AM92</accession>
<gene>
    <name evidence="2" type="primary">ORF127</name>
</gene>
<feature type="compositionally biased region" description="Acidic residues" evidence="1">
    <location>
        <begin position="109"/>
        <end position="120"/>
    </location>
</feature>
<organism evidence="2">
    <name type="scientific">Anguillid herpesvirus 1</name>
    <dbReference type="NCBI Taxonomy" id="150286"/>
    <lineage>
        <taxon>Viruses</taxon>
        <taxon>Duplodnaviria</taxon>
        <taxon>Heunggongvirae</taxon>
        <taxon>Peploviricota</taxon>
        <taxon>Herviviricetes</taxon>
        <taxon>Herpesvirales</taxon>
        <taxon>Alloherpesviridae</taxon>
        <taxon>Cyvirus</taxon>
        <taxon>Cyvirus anguillidallo1</taxon>
    </lineage>
</organism>